<evidence type="ECO:0000259" key="9">
    <source>
        <dbReference type="Pfam" id="PF02875"/>
    </source>
</evidence>
<dbReference type="Gene3D" id="3.40.1190.10">
    <property type="entry name" value="Mur-like, catalytic domain"/>
    <property type="match status" value="1"/>
</dbReference>
<evidence type="ECO:0000256" key="4">
    <source>
        <dbReference type="ARBA" id="ARBA00022598"/>
    </source>
</evidence>
<dbReference type="InterPro" id="IPR036565">
    <property type="entry name" value="Mur-like_cat_sf"/>
</dbReference>
<evidence type="ECO:0000313" key="12">
    <source>
        <dbReference type="Proteomes" id="UP001055804"/>
    </source>
</evidence>
<feature type="domain" description="Mur ligase C-terminal" evidence="9">
    <location>
        <begin position="320"/>
        <end position="434"/>
    </location>
</feature>
<dbReference type="SUPFAM" id="SSF53244">
    <property type="entry name" value="MurD-like peptide ligases, peptide-binding domain"/>
    <property type="match status" value="1"/>
</dbReference>
<dbReference type="GO" id="GO:0008360">
    <property type="term" value="P:regulation of cell shape"/>
    <property type="evidence" value="ECO:0007669"/>
    <property type="project" value="UniProtKB-KW"/>
</dbReference>
<keyword evidence="7 8" id="KW-0131">Cell cycle</keyword>
<name>A0A9J6PEA2_9PROT</name>
<dbReference type="AlphaFoldDB" id="A0A9J6PEA2"/>
<evidence type="ECO:0000259" key="10">
    <source>
        <dbReference type="Pfam" id="PF08245"/>
    </source>
</evidence>
<dbReference type="GO" id="GO:0008764">
    <property type="term" value="F:UDP-N-acetylmuramoylalanine-D-glutamate ligase activity"/>
    <property type="evidence" value="ECO:0007669"/>
    <property type="project" value="UniProtKB-UniRule"/>
</dbReference>
<feature type="domain" description="Mur ligase central" evidence="10">
    <location>
        <begin position="118"/>
        <end position="298"/>
    </location>
</feature>
<dbReference type="GO" id="GO:0051301">
    <property type="term" value="P:cell division"/>
    <property type="evidence" value="ECO:0007669"/>
    <property type="project" value="UniProtKB-KW"/>
</dbReference>
<dbReference type="Gene3D" id="3.40.50.720">
    <property type="entry name" value="NAD(P)-binding Rossmann-like Domain"/>
    <property type="match status" value="1"/>
</dbReference>
<dbReference type="PANTHER" id="PTHR43692">
    <property type="entry name" value="UDP-N-ACETYLMURAMOYLALANINE--D-GLUTAMATE LIGASE"/>
    <property type="match status" value="1"/>
</dbReference>
<dbReference type="GO" id="GO:0009252">
    <property type="term" value="P:peptidoglycan biosynthetic process"/>
    <property type="evidence" value="ECO:0007669"/>
    <property type="project" value="UniProtKB-UniRule"/>
</dbReference>
<keyword evidence="6 7" id="KW-0067">ATP-binding</keyword>
<evidence type="ECO:0000256" key="7">
    <source>
        <dbReference type="HAMAP-Rule" id="MF_00639"/>
    </source>
</evidence>
<comment type="function">
    <text evidence="7 8">Cell wall formation. Catalyzes the addition of glutamate to the nucleotide precursor UDP-N-acetylmuramoyl-L-alanine (UMA).</text>
</comment>
<dbReference type="InterPro" id="IPR013221">
    <property type="entry name" value="Mur_ligase_cen"/>
</dbReference>
<dbReference type="Gene3D" id="3.90.190.20">
    <property type="entry name" value="Mur ligase, C-terminal domain"/>
    <property type="match status" value="1"/>
</dbReference>
<dbReference type="EMBL" id="JAMZFT010000001">
    <property type="protein sequence ID" value="MCP1334951.1"/>
    <property type="molecule type" value="Genomic_DNA"/>
</dbReference>
<organism evidence="11 12">
    <name type="scientific">Futiania mangrovi</name>
    <dbReference type="NCBI Taxonomy" id="2959716"/>
    <lineage>
        <taxon>Bacteria</taxon>
        <taxon>Pseudomonadati</taxon>
        <taxon>Pseudomonadota</taxon>
        <taxon>Alphaproteobacteria</taxon>
        <taxon>Futianiales</taxon>
        <taxon>Futianiaceae</taxon>
        <taxon>Futiania</taxon>
    </lineage>
</organism>
<keyword evidence="3 7" id="KW-0963">Cytoplasm</keyword>
<keyword evidence="7 8" id="KW-0573">Peptidoglycan synthesis</keyword>
<reference evidence="11" key="1">
    <citation type="submission" date="2022-06" db="EMBL/GenBank/DDBJ databases">
        <title>Isolation and Genomics of Futiania mangrovii gen. nov., sp. nov., a Rare and Metabolically-versatile member in the Class Alphaproteobacteria.</title>
        <authorList>
            <person name="Liu L."/>
            <person name="Huang W.-C."/>
            <person name="Pan J."/>
            <person name="Li J."/>
            <person name="Huang Y."/>
            <person name="Du H."/>
            <person name="Liu Y."/>
            <person name="Li M."/>
        </authorList>
    </citation>
    <scope>NUCLEOTIDE SEQUENCE</scope>
    <source>
        <strain evidence="11">FT118</strain>
    </source>
</reference>
<dbReference type="PANTHER" id="PTHR43692:SF1">
    <property type="entry name" value="UDP-N-ACETYLMURAMOYLALANINE--D-GLUTAMATE LIGASE"/>
    <property type="match status" value="1"/>
</dbReference>
<keyword evidence="12" id="KW-1185">Reference proteome</keyword>
<keyword evidence="7 8" id="KW-0961">Cell wall biogenesis/degradation</keyword>
<keyword evidence="5 7" id="KW-0547">Nucleotide-binding</keyword>
<dbReference type="NCBIfam" id="TIGR01087">
    <property type="entry name" value="murD"/>
    <property type="match status" value="1"/>
</dbReference>
<dbReference type="GO" id="GO:0071555">
    <property type="term" value="P:cell wall organization"/>
    <property type="evidence" value="ECO:0007669"/>
    <property type="project" value="UniProtKB-KW"/>
</dbReference>
<comment type="subcellular location">
    <subcellularLocation>
        <location evidence="1 7 8">Cytoplasm</location>
    </subcellularLocation>
</comment>
<gene>
    <name evidence="7 11" type="primary">murD</name>
    <name evidence="11" type="ORF">NJQ99_00855</name>
</gene>
<dbReference type="SUPFAM" id="SSF51984">
    <property type="entry name" value="MurCD N-terminal domain"/>
    <property type="match status" value="1"/>
</dbReference>
<dbReference type="InterPro" id="IPR005762">
    <property type="entry name" value="MurD"/>
</dbReference>
<keyword evidence="7 8" id="KW-0133">Cell shape</keyword>
<evidence type="ECO:0000256" key="8">
    <source>
        <dbReference type="RuleBase" id="RU003664"/>
    </source>
</evidence>
<comment type="similarity">
    <text evidence="7">Belongs to the MurCDEF family.</text>
</comment>
<comment type="pathway">
    <text evidence="2 7 8">Cell wall biogenesis; peptidoglycan biosynthesis.</text>
</comment>
<dbReference type="InterPro" id="IPR036615">
    <property type="entry name" value="Mur_ligase_C_dom_sf"/>
</dbReference>
<dbReference type="Pfam" id="PF02875">
    <property type="entry name" value="Mur_ligase_C"/>
    <property type="match status" value="1"/>
</dbReference>
<protein>
    <recommendedName>
        <fullName evidence="7 8">UDP-N-acetylmuramoylalanine--D-glutamate ligase</fullName>
        <ecNumber evidence="7 8">6.3.2.9</ecNumber>
    </recommendedName>
    <alternativeName>
        <fullName evidence="7">D-glutamic acid-adding enzyme</fullName>
    </alternativeName>
    <alternativeName>
        <fullName evidence="7">UDP-N-acetylmuramoyl-L-alanyl-D-glutamate synthetase</fullName>
    </alternativeName>
</protein>
<dbReference type="EC" id="6.3.2.9" evidence="7 8"/>
<accession>A0A9J6PEA2</accession>
<dbReference type="GO" id="GO:0005524">
    <property type="term" value="F:ATP binding"/>
    <property type="evidence" value="ECO:0007669"/>
    <property type="project" value="UniProtKB-UniRule"/>
</dbReference>
<dbReference type="HAMAP" id="MF_00639">
    <property type="entry name" value="MurD"/>
    <property type="match status" value="1"/>
</dbReference>
<evidence type="ECO:0000256" key="6">
    <source>
        <dbReference type="ARBA" id="ARBA00022840"/>
    </source>
</evidence>
<comment type="catalytic activity">
    <reaction evidence="7 8">
        <text>UDP-N-acetyl-alpha-D-muramoyl-L-alanine + D-glutamate + ATP = UDP-N-acetyl-alpha-D-muramoyl-L-alanyl-D-glutamate + ADP + phosphate + H(+)</text>
        <dbReference type="Rhea" id="RHEA:16429"/>
        <dbReference type="ChEBI" id="CHEBI:15378"/>
        <dbReference type="ChEBI" id="CHEBI:29986"/>
        <dbReference type="ChEBI" id="CHEBI:30616"/>
        <dbReference type="ChEBI" id="CHEBI:43474"/>
        <dbReference type="ChEBI" id="CHEBI:83898"/>
        <dbReference type="ChEBI" id="CHEBI:83900"/>
        <dbReference type="ChEBI" id="CHEBI:456216"/>
        <dbReference type="EC" id="6.3.2.9"/>
    </reaction>
</comment>
<evidence type="ECO:0000313" key="11">
    <source>
        <dbReference type="EMBL" id="MCP1334951.1"/>
    </source>
</evidence>
<dbReference type="RefSeq" id="WP_269330913.1">
    <property type="nucleotide sequence ID" value="NZ_JAMZFT010000001.1"/>
</dbReference>
<proteinExistence type="inferred from homology"/>
<keyword evidence="7 8" id="KW-0132">Cell division</keyword>
<dbReference type="Proteomes" id="UP001055804">
    <property type="component" value="Unassembled WGS sequence"/>
</dbReference>
<evidence type="ECO:0000256" key="5">
    <source>
        <dbReference type="ARBA" id="ARBA00022741"/>
    </source>
</evidence>
<sequence length="466" mass="48534">MLARGFQGRNVVVFGLSRTGLAVARALALGGARVVAWDDQLAAREKAAALGIPLDDPSRVVWGEVSALVLSPGVPLTHPQPHWVVDLARAAGTPVIGDIEVLGRTLSLGHAPRHVVGVTGTNGKSTTTALIGHLLAGAYGLDHVAVAGNIGRAVFDLDHVPDEALVLELSSYQLDLVKSFRPTIGAWLNITPDHIDRHGDIDGYVRAKKRMFAAMTDKDMAVVGVDDTTSAGVATELEKRKGGPKVVRVTVGTRARKGISCVDGLIHENGKAAADVRDVPSLRGAHNWQNAAVAFAVARAAGVSATDIAARIGSFPGLAHRMEEIAVVDGVRFVNDSKATNADAAAKSLAAFKRIYWIAGGRAKEGGIAPLKPLFPNVARAYLIGEAAPQFAQTLGSEVPHTLAGTLERAVARAYADARADGSGDATILLAPACASFDQFSDYEARGAAFRALALGIAHEKNGAAA</sequence>
<evidence type="ECO:0000256" key="2">
    <source>
        <dbReference type="ARBA" id="ARBA00004752"/>
    </source>
</evidence>
<dbReference type="Pfam" id="PF08245">
    <property type="entry name" value="Mur_ligase_M"/>
    <property type="match status" value="1"/>
</dbReference>
<evidence type="ECO:0000256" key="3">
    <source>
        <dbReference type="ARBA" id="ARBA00022490"/>
    </source>
</evidence>
<comment type="caution">
    <text evidence="11">The sequence shown here is derived from an EMBL/GenBank/DDBJ whole genome shotgun (WGS) entry which is preliminary data.</text>
</comment>
<evidence type="ECO:0000256" key="1">
    <source>
        <dbReference type="ARBA" id="ARBA00004496"/>
    </source>
</evidence>
<keyword evidence="4 7" id="KW-0436">Ligase</keyword>
<dbReference type="InterPro" id="IPR004101">
    <property type="entry name" value="Mur_ligase_C"/>
</dbReference>
<dbReference type="GO" id="GO:0005737">
    <property type="term" value="C:cytoplasm"/>
    <property type="evidence" value="ECO:0007669"/>
    <property type="project" value="UniProtKB-SubCell"/>
</dbReference>
<dbReference type="SUPFAM" id="SSF53623">
    <property type="entry name" value="MurD-like peptide ligases, catalytic domain"/>
    <property type="match status" value="1"/>
</dbReference>
<feature type="binding site" evidence="7">
    <location>
        <begin position="120"/>
        <end position="126"/>
    </location>
    <ligand>
        <name>ATP</name>
        <dbReference type="ChEBI" id="CHEBI:30616"/>
    </ligand>
</feature>